<evidence type="ECO:0000313" key="2">
    <source>
        <dbReference type="Proteomes" id="UP001152049"/>
    </source>
</evidence>
<organism evidence="1 2">
    <name type="scientific">Fusarium torreyae</name>
    <dbReference type="NCBI Taxonomy" id="1237075"/>
    <lineage>
        <taxon>Eukaryota</taxon>
        <taxon>Fungi</taxon>
        <taxon>Dikarya</taxon>
        <taxon>Ascomycota</taxon>
        <taxon>Pezizomycotina</taxon>
        <taxon>Sordariomycetes</taxon>
        <taxon>Hypocreomycetidae</taxon>
        <taxon>Hypocreales</taxon>
        <taxon>Nectriaceae</taxon>
        <taxon>Fusarium</taxon>
    </lineage>
</organism>
<keyword evidence="2" id="KW-1185">Reference proteome</keyword>
<gene>
    <name evidence="1" type="ORF">NW762_014752</name>
</gene>
<evidence type="ECO:0000313" key="1">
    <source>
        <dbReference type="EMBL" id="KAJ4243698.1"/>
    </source>
</evidence>
<dbReference type="OrthoDB" id="3473305at2759"/>
<accession>A0A9W8RI56</accession>
<comment type="caution">
    <text evidence="1">The sequence shown here is derived from an EMBL/GenBank/DDBJ whole genome shotgun (WGS) entry which is preliminary data.</text>
</comment>
<reference evidence="1" key="1">
    <citation type="submission" date="2022-09" db="EMBL/GenBank/DDBJ databases">
        <title>Fusarium specimens isolated from Avocado Roots.</title>
        <authorList>
            <person name="Stajich J."/>
            <person name="Roper C."/>
            <person name="Heimlech-Rivalta G."/>
        </authorList>
    </citation>
    <scope>NUCLEOTIDE SEQUENCE</scope>
    <source>
        <strain evidence="1">CF00136</strain>
    </source>
</reference>
<dbReference type="Proteomes" id="UP001152049">
    <property type="component" value="Unassembled WGS sequence"/>
</dbReference>
<protein>
    <submittedName>
        <fullName evidence="1">Uncharacterized protein</fullName>
    </submittedName>
</protein>
<dbReference type="EMBL" id="JAOQAZ010000055">
    <property type="protein sequence ID" value="KAJ4243698.1"/>
    <property type="molecule type" value="Genomic_DNA"/>
</dbReference>
<sequence>MDGYAELEVISPRLPVALHVNTESRYVALGYLQTFLRYRDETLSPSYGYYNPKTDYLHIPTHFRRFPGWNSAHVPFPNITMGVQTGDTCIGSSAEMPRVDDVSTHLVSLFKSKLALSDMPQWQNPVPTRIILVAIQDCEGDYPHPDCCKFWPAGEPSCLNDFQPPQGKLVPEEFKQAAFQTEVREWTSTLWGLMREDLGDGDDVDYSELLPTVEVGVMPLTCECPSQLAKLTRMSGVGYECNLGRTD</sequence>
<dbReference type="AlphaFoldDB" id="A0A9W8RI56"/>
<proteinExistence type="predicted"/>
<name>A0A9W8RI56_9HYPO</name>